<protein>
    <submittedName>
        <fullName evidence="1">Type II toxin-antitoxin system ParD family antitoxin</fullName>
    </submittedName>
</protein>
<dbReference type="EMBL" id="CP113520">
    <property type="protein sequence ID" value="WAJ29459.1"/>
    <property type="molecule type" value="Genomic_DNA"/>
</dbReference>
<keyword evidence="2" id="KW-1185">Reference proteome</keyword>
<name>A0ACD4NR67_9HYPH</name>
<gene>
    <name evidence="1" type="ORF">OXU80_04270</name>
</gene>
<evidence type="ECO:0000313" key="1">
    <source>
        <dbReference type="EMBL" id="WAJ29459.1"/>
    </source>
</evidence>
<organism evidence="1 2">
    <name type="scientific">Antarcticirhabdus aurantiaca</name>
    <dbReference type="NCBI Taxonomy" id="2606717"/>
    <lineage>
        <taxon>Bacteria</taxon>
        <taxon>Pseudomonadati</taxon>
        <taxon>Pseudomonadota</taxon>
        <taxon>Alphaproteobacteria</taxon>
        <taxon>Hyphomicrobiales</taxon>
        <taxon>Aurantimonadaceae</taxon>
        <taxon>Antarcticirhabdus</taxon>
    </lineage>
</organism>
<dbReference type="Proteomes" id="UP001163223">
    <property type="component" value="Chromosome"/>
</dbReference>
<reference evidence="1" key="1">
    <citation type="submission" date="2022-11" db="EMBL/GenBank/DDBJ databases">
        <title>beta-Carotene-producing bacterium, Jeongeuplla avenae sp. nov., alleviates the salt stress of Arabidopsis seedlings.</title>
        <authorList>
            <person name="Jiang L."/>
            <person name="Lee J."/>
        </authorList>
    </citation>
    <scope>NUCLEOTIDE SEQUENCE</scope>
    <source>
        <strain evidence="1">DY_R2A_6</strain>
    </source>
</reference>
<sequence length="88" mass="9864">MATMNVSLPTPMVEFVEDMVASGGYSSSSEVVREALRLLRHERAIEQEKAAILRREVGIGLEQARAERFSDRTVSEIAEGVMQRATRR</sequence>
<evidence type="ECO:0000313" key="2">
    <source>
        <dbReference type="Proteomes" id="UP001163223"/>
    </source>
</evidence>
<proteinExistence type="predicted"/>
<accession>A0ACD4NR67</accession>